<proteinExistence type="predicted"/>
<dbReference type="InterPro" id="IPR051553">
    <property type="entry name" value="Ran_GTPase-activating"/>
</dbReference>
<reference evidence="1" key="1">
    <citation type="submission" date="2018-10" db="EMBL/GenBank/DDBJ databases">
        <title>Hidden diversity of soil giant viruses.</title>
        <authorList>
            <person name="Schulz F."/>
            <person name="Alteio L."/>
            <person name="Goudeau D."/>
            <person name="Ryan E.M."/>
            <person name="Malmstrom R.R."/>
            <person name="Blanchard J."/>
            <person name="Woyke T."/>
        </authorList>
    </citation>
    <scope>NUCLEOTIDE SEQUENCE</scope>
    <source>
        <strain evidence="1">HYV1</strain>
    </source>
</reference>
<dbReference type="InterPro" id="IPR009091">
    <property type="entry name" value="RCC1/BLIP-II"/>
</dbReference>
<dbReference type="EMBL" id="MK072388">
    <property type="protein sequence ID" value="AYV83346.1"/>
    <property type="molecule type" value="Genomic_DNA"/>
</dbReference>
<protein>
    <submittedName>
        <fullName evidence="1">RCC1-like G exchanging factor-like protein</fullName>
    </submittedName>
</protein>
<dbReference type="Pfam" id="PF13540">
    <property type="entry name" value="RCC1_2"/>
    <property type="match status" value="1"/>
</dbReference>
<name>A0A3G5A7V7_9VIRU</name>
<dbReference type="PANTHER" id="PTHR45982:SF1">
    <property type="entry name" value="REGULATOR OF CHROMOSOME CONDENSATION"/>
    <property type="match status" value="1"/>
</dbReference>
<accession>A0A3G5A7V7</accession>
<dbReference type="PANTHER" id="PTHR45982">
    <property type="entry name" value="REGULATOR OF CHROMOSOME CONDENSATION"/>
    <property type="match status" value="1"/>
</dbReference>
<dbReference type="Gene3D" id="2.130.10.30">
    <property type="entry name" value="Regulator of chromosome condensation 1/beta-lactamase-inhibitor protein II"/>
    <property type="match status" value="1"/>
</dbReference>
<evidence type="ECO:0000313" key="1">
    <source>
        <dbReference type="EMBL" id="AYV83346.1"/>
    </source>
</evidence>
<organism evidence="1">
    <name type="scientific">Hyperionvirus sp</name>
    <dbReference type="NCBI Taxonomy" id="2487770"/>
    <lineage>
        <taxon>Viruses</taxon>
        <taxon>Varidnaviria</taxon>
        <taxon>Bamfordvirae</taxon>
        <taxon>Nucleocytoviricota</taxon>
        <taxon>Megaviricetes</taxon>
        <taxon>Imitervirales</taxon>
        <taxon>Mimiviridae</taxon>
        <taxon>Klosneuvirinae</taxon>
    </lineage>
</organism>
<sequence>MRLAQMDLISLFGNLIPDIQYIIINYYHGSLYVLGESESKYDWFRLVKENFGQTYSREIYCEYDLNKIYLANCWEEKTRMVSKGNRMLMQIDERTVMPFKIINRPDFIVECLGPIVFPSDVVRIDCGLMYIMVELVGSIVIAFGDSFDRLRVEDFEEIGKMPMNIAEIASTYLETLVLLTDGRLMCYTKRMGASDNSFQFIEGLPGKVVKVACGLKHSAIVLEDGRLMTSGWNCYGQLGRSYTDSYTLFFREVSNIPRNIVRVVCTHYNTFILLSDGVVMGCGNNDWGQLGLLDTTDRFELQIIKDIPKNVANISGGDCFSVIQLTDGTLLSCGYNYNNQLGFKPDIPLKKYTEKFTSIGYAQKNVGRVICGDYFLLIQQRDGNMIIHGLSDYRNKDNYQMGLHLA</sequence>
<dbReference type="GO" id="GO:0005085">
    <property type="term" value="F:guanyl-nucleotide exchange factor activity"/>
    <property type="evidence" value="ECO:0007669"/>
    <property type="project" value="TreeGrafter"/>
</dbReference>
<dbReference type="SUPFAM" id="SSF50985">
    <property type="entry name" value="RCC1/BLIP-II"/>
    <property type="match status" value="1"/>
</dbReference>
<gene>
    <name evidence="1" type="ORF">Hyperionvirus6_27</name>
</gene>